<keyword evidence="2" id="KW-1185">Reference proteome</keyword>
<comment type="caution">
    <text evidence="1">The sequence shown here is derived from an EMBL/GenBank/DDBJ whole genome shotgun (WGS) entry which is preliminary data.</text>
</comment>
<feature type="non-terminal residue" evidence="1">
    <location>
        <position position="57"/>
    </location>
</feature>
<evidence type="ECO:0000313" key="2">
    <source>
        <dbReference type="Proteomes" id="UP000805193"/>
    </source>
</evidence>
<accession>A0AC60Q8R2</accession>
<feature type="non-terminal residue" evidence="1">
    <location>
        <position position="1"/>
    </location>
</feature>
<name>A0AC60Q8R2_IXOPE</name>
<dbReference type="EMBL" id="JABSTQ010009399">
    <property type="protein sequence ID" value="KAG0429588.1"/>
    <property type="molecule type" value="Genomic_DNA"/>
</dbReference>
<organism evidence="1 2">
    <name type="scientific">Ixodes persulcatus</name>
    <name type="common">Taiga tick</name>
    <dbReference type="NCBI Taxonomy" id="34615"/>
    <lineage>
        <taxon>Eukaryota</taxon>
        <taxon>Metazoa</taxon>
        <taxon>Ecdysozoa</taxon>
        <taxon>Arthropoda</taxon>
        <taxon>Chelicerata</taxon>
        <taxon>Arachnida</taxon>
        <taxon>Acari</taxon>
        <taxon>Parasitiformes</taxon>
        <taxon>Ixodida</taxon>
        <taxon>Ixodoidea</taxon>
        <taxon>Ixodidae</taxon>
        <taxon>Ixodinae</taxon>
        <taxon>Ixodes</taxon>
    </lineage>
</organism>
<sequence length="57" mass="6349">KKSLSPEERENSRGLLVPPVLQLLIAMQFYGAGTFRCTVISILVNMSQPTVCWVIGR</sequence>
<dbReference type="Proteomes" id="UP000805193">
    <property type="component" value="Unassembled WGS sequence"/>
</dbReference>
<gene>
    <name evidence="1" type="ORF">HPB47_023483</name>
</gene>
<reference evidence="1 2" key="1">
    <citation type="journal article" date="2020" name="Cell">
        <title>Large-Scale Comparative Analyses of Tick Genomes Elucidate Their Genetic Diversity and Vector Capacities.</title>
        <authorList>
            <consortium name="Tick Genome and Microbiome Consortium (TIGMIC)"/>
            <person name="Jia N."/>
            <person name="Wang J."/>
            <person name="Shi W."/>
            <person name="Du L."/>
            <person name="Sun Y."/>
            <person name="Zhan W."/>
            <person name="Jiang J.F."/>
            <person name="Wang Q."/>
            <person name="Zhang B."/>
            <person name="Ji P."/>
            <person name="Bell-Sakyi L."/>
            <person name="Cui X.M."/>
            <person name="Yuan T.T."/>
            <person name="Jiang B.G."/>
            <person name="Yang W.F."/>
            <person name="Lam T.T."/>
            <person name="Chang Q.C."/>
            <person name="Ding S.J."/>
            <person name="Wang X.J."/>
            <person name="Zhu J.G."/>
            <person name="Ruan X.D."/>
            <person name="Zhao L."/>
            <person name="Wei J.T."/>
            <person name="Ye R.Z."/>
            <person name="Que T.C."/>
            <person name="Du C.H."/>
            <person name="Zhou Y.H."/>
            <person name="Cheng J.X."/>
            <person name="Dai P.F."/>
            <person name="Guo W.B."/>
            <person name="Han X.H."/>
            <person name="Huang E.J."/>
            <person name="Li L.F."/>
            <person name="Wei W."/>
            <person name="Gao Y.C."/>
            <person name="Liu J.Z."/>
            <person name="Shao H.Z."/>
            <person name="Wang X."/>
            <person name="Wang C.C."/>
            <person name="Yang T.C."/>
            <person name="Huo Q.B."/>
            <person name="Li W."/>
            <person name="Chen H.Y."/>
            <person name="Chen S.E."/>
            <person name="Zhou L.G."/>
            <person name="Ni X.B."/>
            <person name="Tian J.H."/>
            <person name="Sheng Y."/>
            <person name="Liu T."/>
            <person name="Pan Y.S."/>
            <person name="Xia L.Y."/>
            <person name="Li J."/>
            <person name="Zhao F."/>
            <person name="Cao W.C."/>
        </authorList>
    </citation>
    <scope>NUCLEOTIDE SEQUENCE [LARGE SCALE GENOMIC DNA]</scope>
    <source>
        <strain evidence="1">Iper-2018</strain>
    </source>
</reference>
<evidence type="ECO:0000313" key="1">
    <source>
        <dbReference type="EMBL" id="KAG0429588.1"/>
    </source>
</evidence>
<proteinExistence type="predicted"/>
<protein>
    <submittedName>
        <fullName evidence="1">Uncharacterized protein</fullName>
    </submittedName>
</protein>